<keyword evidence="1" id="KW-1133">Transmembrane helix</keyword>
<evidence type="ECO:0000256" key="1">
    <source>
        <dbReference type="SAM" id="Phobius"/>
    </source>
</evidence>
<dbReference type="GO" id="GO:0005548">
    <property type="term" value="F:phospholipid transporter activity"/>
    <property type="evidence" value="ECO:0007669"/>
    <property type="project" value="TreeGrafter"/>
</dbReference>
<dbReference type="PANTHER" id="PTHR30188">
    <property type="entry name" value="ABC TRANSPORTER PERMEASE PROTEIN-RELATED"/>
    <property type="match status" value="1"/>
</dbReference>
<keyword evidence="1" id="KW-0812">Transmembrane</keyword>
<organism evidence="2">
    <name type="scientific">candidate division WOR-3 bacterium</name>
    <dbReference type="NCBI Taxonomy" id="2052148"/>
    <lineage>
        <taxon>Bacteria</taxon>
        <taxon>Bacteria division WOR-3</taxon>
    </lineage>
</organism>
<feature type="transmembrane region" description="Helical" evidence="1">
    <location>
        <begin position="220"/>
        <end position="244"/>
    </location>
</feature>
<sequence>MNLFSHITDYTVFFLRSVILPWRLAKSKARIAEQVYNVGVGSLPIIFLISSFLGMVTTVQLSYQLLAYLPRYYIGAAIGRMVLIELGPVLTALTVCGRCASSMAAEVGTMRVTEQIDALEVMAIDPYHFLNFPRIIGTLIALPLLTVFSEFVAISVGGVYAHLFLNIPLSVFNYGLIRNFFPRDLFGGLLKSVLFSLVIANSGCYFGFNVKGGAKEVGQSTTYAVVTASILILLLDFIVALVIFG</sequence>
<reference evidence="2" key="1">
    <citation type="journal article" date="2020" name="mSystems">
        <title>Genome- and Community-Level Interaction Insights into Carbon Utilization and Element Cycling Functions of Hydrothermarchaeota in Hydrothermal Sediment.</title>
        <authorList>
            <person name="Zhou Z."/>
            <person name="Liu Y."/>
            <person name="Xu W."/>
            <person name="Pan J."/>
            <person name="Luo Z.H."/>
            <person name="Li M."/>
        </authorList>
    </citation>
    <scope>NUCLEOTIDE SEQUENCE [LARGE SCALE GENOMIC DNA]</scope>
    <source>
        <strain evidence="2">SpSt-774</strain>
    </source>
</reference>
<evidence type="ECO:0000313" key="2">
    <source>
        <dbReference type="EMBL" id="HGV96674.1"/>
    </source>
</evidence>
<proteinExistence type="predicted"/>
<protein>
    <submittedName>
        <fullName evidence="2">ABC transporter permease</fullName>
    </submittedName>
</protein>
<accession>A0A7C4X9K6</accession>
<feature type="transmembrane region" description="Helical" evidence="1">
    <location>
        <begin position="160"/>
        <end position="177"/>
    </location>
</feature>
<feature type="transmembrane region" description="Helical" evidence="1">
    <location>
        <begin position="72"/>
        <end position="93"/>
    </location>
</feature>
<feature type="transmembrane region" description="Helical" evidence="1">
    <location>
        <begin position="135"/>
        <end position="154"/>
    </location>
</feature>
<feature type="transmembrane region" description="Helical" evidence="1">
    <location>
        <begin position="189"/>
        <end position="208"/>
    </location>
</feature>
<dbReference type="EMBL" id="DTGZ01000001">
    <property type="protein sequence ID" value="HGV96674.1"/>
    <property type="molecule type" value="Genomic_DNA"/>
</dbReference>
<gene>
    <name evidence="2" type="ORF">ENV60_00020</name>
</gene>
<dbReference type="Pfam" id="PF02405">
    <property type="entry name" value="MlaE"/>
    <property type="match status" value="1"/>
</dbReference>
<feature type="transmembrane region" description="Helical" evidence="1">
    <location>
        <begin position="45"/>
        <end position="66"/>
    </location>
</feature>
<dbReference type="AlphaFoldDB" id="A0A7C4X9K6"/>
<keyword evidence="1" id="KW-0472">Membrane</keyword>
<dbReference type="InterPro" id="IPR030802">
    <property type="entry name" value="Permease_MalE"/>
</dbReference>
<name>A0A7C4X9K6_UNCW3</name>
<dbReference type="GO" id="GO:0043190">
    <property type="term" value="C:ATP-binding cassette (ABC) transporter complex"/>
    <property type="evidence" value="ECO:0007669"/>
    <property type="project" value="InterPro"/>
</dbReference>
<dbReference type="PANTHER" id="PTHR30188:SF4">
    <property type="entry name" value="PROTEIN TRIGALACTOSYLDIACYLGLYCEROL 1, CHLOROPLASTIC"/>
    <property type="match status" value="1"/>
</dbReference>
<comment type="caution">
    <text evidence="2">The sequence shown here is derived from an EMBL/GenBank/DDBJ whole genome shotgun (WGS) entry which is preliminary data.</text>
</comment>